<organism evidence="8 9">
    <name type="scientific">Cohnella nanjingensis</name>
    <dbReference type="NCBI Taxonomy" id="1387779"/>
    <lineage>
        <taxon>Bacteria</taxon>
        <taxon>Bacillati</taxon>
        <taxon>Bacillota</taxon>
        <taxon>Bacilli</taxon>
        <taxon>Bacillales</taxon>
        <taxon>Paenibacillaceae</taxon>
        <taxon>Cohnella</taxon>
    </lineage>
</organism>
<dbReference type="PANTHER" id="PTHR43390">
    <property type="entry name" value="SIGNAL PEPTIDASE I"/>
    <property type="match status" value="1"/>
</dbReference>
<evidence type="ECO:0000313" key="8">
    <source>
        <dbReference type="EMBL" id="MBB6673284.1"/>
    </source>
</evidence>
<dbReference type="PANTHER" id="PTHR43390:SF1">
    <property type="entry name" value="CHLOROPLAST PROCESSING PEPTIDASE"/>
    <property type="match status" value="1"/>
</dbReference>
<gene>
    <name evidence="8" type="primary">lepB</name>
    <name evidence="8" type="ORF">H7C19_21645</name>
</gene>
<dbReference type="InterPro" id="IPR036286">
    <property type="entry name" value="LexA/Signal_pep-like_sf"/>
</dbReference>
<dbReference type="InterPro" id="IPR019756">
    <property type="entry name" value="Pept_S26A_signal_pept_1_Ser-AS"/>
</dbReference>
<dbReference type="SUPFAM" id="SSF51306">
    <property type="entry name" value="LexA/Signal peptidase"/>
    <property type="match status" value="1"/>
</dbReference>
<dbReference type="Pfam" id="PF10502">
    <property type="entry name" value="Peptidase_S26"/>
    <property type="match status" value="1"/>
</dbReference>
<feature type="active site" evidence="5">
    <location>
        <position position="58"/>
    </location>
</feature>
<evidence type="ECO:0000256" key="2">
    <source>
        <dbReference type="ARBA" id="ARBA00009370"/>
    </source>
</evidence>
<name>A0A7X0VI45_9BACL</name>
<evidence type="ECO:0000259" key="7">
    <source>
        <dbReference type="Pfam" id="PF10502"/>
    </source>
</evidence>
<dbReference type="GO" id="GO:0009003">
    <property type="term" value="F:signal peptidase activity"/>
    <property type="evidence" value="ECO:0007669"/>
    <property type="project" value="UniProtKB-EC"/>
</dbReference>
<dbReference type="NCBIfam" id="TIGR02227">
    <property type="entry name" value="sigpep_I_bact"/>
    <property type="match status" value="1"/>
</dbReference>
<feature type="active site" evidence="5">
    <location>
        <position position="104"/>
    </location>
</feature>
<dbReference type="RefSeq" id="WP_185671147.1">
    <property type="nucleotide sequence ID" value="NZ_JACJVP010000036.1"/>
</dbReference>
<comment type="similarity">
    <text evidence="2 6">Belongs to the peptidase S26 family.</text>
</comment>
<dbReference type="AlphaFoldDB" id="A0A7X0VI45"/>
<evidence type="ECO:0000256" key="6">
    <source>
        <dbReference type="RuleBase" id="RU362042"/>
    </source>
</evidence>
<dbReference type="Proteomes" id="UP000547209">
    <property type="component" value="Unassembled WGS sequence"/>
</dbReference>
<keyword evidence="6" id="KW-0812">Transmembrane</keyword>
<comment type="catalytic activity">
    <reaction evidence="6">
        <text>Cleavage of hydrophobic, N-terminal signal or leader sequences from secreted and periplasmic proteins.</text>
        <dbReference type="EC" id="3.4.21.89"/>
    </reaction>
</comment>
<dbReference type="PRINTS" id="PR00727">
    <property type="entry name" value="LEADERPTASE"/>
</dbReference>
<keyword evidence="4 6" id="KW-0378">Hydrolase</keyword>
<dbReference type="Gene3D" id="2.10.109.10">
    <property type="entry name" value="Umud Fragment, subunit A"/>
    <property type="match status" value="1"/>
</dbReference>
<evidence type="ECO:0000256" key="1">
    <source>
        <dbReference type="ARBA" id="ARBA00004401"/>
    </source>
</evidence>
<comment type="subcellular location">
    <subcellularLocation>
        <location evidence="1">Cell membrane</location>
        <topology evidence="1">Single-pass type II membrane protein</topology>
    </subcellularLocation>
    <subcellularLocation>
        <location evidence="6">Membrane</location>
        <topology evidence="6">Single-pass type II membrane protein</topology>
    </subcellularLocation>
</comment>
<dbReference type="GO" id="GO:0005886">
    <property type="term" value="C:plasma membrane"/>
    <property type="evidence" value="ECO:0007669"/>
    <property type="project" value="UniProtKB-SubCell"/>
</dbReference>
<evidence type="ECO:0000256" key="3">
    <source>
        <dbReference type="ARBA" id="ARBA00022670"/>
    </source>
</evidence>
<accession>A0A7X0VI45</accession>
<protein>
    <recommendedName>
        <fullName evidence="6">Signal peptidase I</fullName>
        <ecNumber evidence="6">3.4.21.89</ecNumber>
    </recommendedName>
</protein>
<dbReference type="GO" id="GO:0004252">
    <property type="term" value="F:serine-type endopeptidase activity"/>
    <property type="evidence" value="ECO:0007669"/>
    <property type="project" value="InterPro"/>
</dbReference>
<dbReference type="CDD" id="cd06530">
    <property type="entry name" value="S26_SPase_I"/>
    <property type="match status" value="1"/>
</dbReference>
<dbReference type="GO" id="GO:0006465">
    <property type="term" value="P:signal peptide processing"/>
    <property type="evidence" value="ECO:0007669"/>
    <property type="project" value="InterPro"/>
</dbReference>
<dbReference type="InterPro" id="IPR019533">
    <property type="entry name" value="Peptidase_S26"/>
</dbReference>
<dbReference type="PROSITE" id="PS00501">
    <property type="entry name" value="SPASE_I_1"/>
    <property type="match status" value="1"/>
</dbReference>
<keyword evidence="6" id="KW-0472">Membrane</keyword>
<comment type="caution">
    <text evidence="8">The sequence shown here is derived from an EMBL/GenBank/DDBJ whole genome shotgun (WGS) entry which is preliminary data.</text>
</comment>
<dbReference type="EMBL" id="JACJVP010000036">
    <property type="protein sequence ID" value="MBB6673284.1"/>
    <property type="molecule type" value="Genomic_DNA"/>
</dbReference>
<sequence length="195" mass="21900">MSDPVSSAPAGRSRAVKPPRPAWLREVVDWAKAIAIALVIVFLLKTFVFQLSTVKSISMQPTLYEREWLFINKIVYETGHPKRSDVVVLKDPSNDDGKKKFLVKRVIGVPGDTVEARGGQLYLNGELKVEAYTDAAIEDGDFGPVKVSDGHYFVMGDNRHKDASKDSRTFKEVPEKAIIGRAEFILWPITRWTQL</sequence>
<evidence type="ECO:0000313" key="9">
    <source>
        <dbReference type="Proteomes" id="UP000547209"/>
    </source>
</evidence>
<evidence type="ECO:0000256" key="5">
    <source>
        <dbReference type="PIRSR" id="PIRSR600223-1"/>
    </source>
</evidence>
<evidence type="ECO:0000256" key="4">
    <source>
        <dbReference type="ARBA" id="ARBA00022801"/>
    </source>
</evidence>
<dbReference type="EC" id="3.4.21.89" evidence="6"/>
<reference evidence="8 9" key="1">
    <citation type="submission" date="2020-08" db="EMBL/GenBank/DDBJ databases">
        <title>Cohnella phylogeny.</title>
        <authorList>
            <person name="Dunlap C."/>
        </authorList>
    </citation>
    <scope>NUCLEOTIDE SEQUENCE [LARGE SCALE GENOMIC DNA]</scope>
    <source>
        <strain evidence="8 9">DSM 28246</strain>
    </source>
</reference>
<keyword evidence="6" id="KW-1133">Transmembrane helix</keyword>
<feature type="domain" description="Peptidase S26" evidence="7">
    <location>
        <begin position="28"/>
        <end position="187"/>
    </location>
</feature>
<keyword evidence="3 6" id="KW-0645">Protease</keyword>
<feature type="transmembrane region" description="Helical" evidence="6">
    <location>
        <begin position="30"/>
        <end position="49"/>
    </location>
</feature>
<dbReference type="InterPro" id="IPR000223">
    <property type="entry name" value="Pept_S26A_signal_pept_1"/>
</dbReference>
<keyword evidence="9" id="KW-1185">Reference proteome</keyword>
<proteinExistence type="inferred from homology"/>